<dbReference type="InterPro" id="IPR043502">
    <property type="entry name" value="DNA/RNA_pol_sf"/>
</dbReference>
<keyword evidence="4" id="KW-1185">Reference proteome</keyword>
<dbReference type="SUPFAM" id="SSF52266">
    <property type="entry name" value="SGNH hydrolase"/>
    <property type="match status" value="1"/>
</dbReference>
<sequence length="622" mass="70711">MTAPKQDELWRLKDSEAFYEWLQVVMYPSVTVCAGEDKFNPVAMFMLTRLAPGWVDENARLRQENAQLKEENNTLKEKFNNYSLDYSCTISDLKTKIENIENEKLSLITAVKLLQDDNNSRSANNKQSTCSTWQVHSKPSSRKIPATHVQNKPFTPTVINNQPREVTTSENRFELLSHTIDNDEKFNTVESSNESNNPSVIKQNCPREDLSKRSNQQRGNQSTKPNKDKAKYKDRNRPDNNTGEKSGKLAFIAGDSILQHVHGWELSSDEQRVSVKAFSGSRVEDMQDYIKPLIRKKPDTMILYVGTNDIKDDTKSAEVVAAGILNLDALREAKTAYYKVQFDKVKHEPKQAWKTVNKILNRKQKCPDINSVKTQNGEITDPNELAESFNDYFTNIGPDIAKTIDKGDRNFTDYITRVTSNFKFQAVSESKVHRLLLSLNPGKSTGIDKIPAKIIRIASPVIANSLAKIFNRAITSKSVPSEWKAATVTPLHKKGPRNLLNNYRPISILPVVSKVFEKVLYEQLHDYLVTNNLLSQHQFGFRRSHSTASAVLDSTKEWFVNMDLGFFNIAVFLDLQKAFDTINHVVLLKKLDFYGLETPALNLLKSYLENRTQMCSVNGTFS</sequence>
<dbReference type="OrthoDB" id="6016580at2759"/>
<dbReference type="Pfam" id="PF00078">
    <property type="entry name" value="RVT_1"/>
    <property type="match status" value="1"/>
</dbReference>
<feature type="compositionally biased region" description="Polar residues" evidence="2">
    <location>
        <begin position="213"/>
        <end position="224"/>
    </location>
</feature>
<organism evidence="3 4">
    <name type="scientific">Paramuricea clavata</name>
    <name type="common">Red gorgonian</name>
    <name type="synonym">Violescent sea-whip</name>
    <dbReference type="NCBI Taxonomy" id="317549"/>
    <lineage>
        <taxon>Eukaryota</taxon>
        <taxon>Metazoa</taxon>
        <taxon>Cnidaria</taxon>
        <taxon>Anthozoa</taxon>
        <taxon>Octocorallia</taxon>
        <taxon>Malacalcyonacea</taxon>
        <taxon>Plexauridae</taxon>
        <taxon>Paramuricea</taxon>
    </lineage>
</organism>
<feature type="region of interest" description="Disordered" evidence="2">
    <location>
        <begin position="187"/>
        <end position="247"/>
    </location>
</feature>
<dbReference type="EMBL" id="CACRXK020006694">
    <property type="protein sequence ID" value="CAB4010154.1"/>
    <property type="molecule type" value="Genomic_DNA"/>
</dbReference>
<feature type="compositionally biased region" description="Polar residues" evidence="2">
    <location>
        <begin position="120"/>
        <end position="138"/>
    </location>
</feature>
<evidence type="ECO:0000313" key="3">
    <source>
        <dbReference type="EMBL" id="CAB4010154.1"/>
    </source>
</evidence>
<evidence type="ECO:0000313" key="4">
    <source>
        <dbReference type="Proteomes" id="UP001152795"/>
    </source>
</evidence>
<dbReference type="PANTHER" id="PTHR47510:SF3">
    <property type="entry name" value="ENDO_EXONUCLEASE_PHOSPHATASE DOMAIN-CONTAINING PROTEIN"/>
    <property type="match status" value="1"/>
</dbReference>
<dbReference type="Gene3D" id="3.40.50.12690">
    <property type="match status" value="1"/>
</dbReference>
<dbReference type="InterPro" id="IPR000477">
    <property type="entry name" value="RT_dom"/>
</dbReference>
<evidence type="ECO:0000256" key="1">
    <source>
        <dbReference type="SAM" id="Coils"/>
    </source>
</evidence>
<dbReference type="PROSITE" id="PS50878">
    <property type="entry name" value="RT_POL"/>
    <property type="match status" value="1"/>
</dbReference>
<reference evidence="3" key="1">
    <citation type="submission" date="2020-04" db="EMBL/GenBank/DDBJ databases">
        <authorList>
            <person name="Alioto T."/>
            <person name="Alioto T."/>
            <person name="Gomez Garrido J."/>
        </authorList>
    </citation>
    <scope>NUCLEOTIDE SEQUENCE</scope>
    <source>
        <strain evidence="3">A484AB</strain>
    </source>
</reference>
<feature type="region of interest" description="Disordered" evidence="2">
    <location>
        <begin position="119"/>
        <end position="166"/>
    </location>
</feature>
<gene>
    <name evidence="3" type="ORF">PACLA_8A014440</name>
</gene>
<name>A0A6S7HWQ2_PARCT</name>
<keyword evidence="1" id="KW-0175">Coiled coil</keyword>
<feature type="compositionally biased region" description="Polar residues" evidence="2">
    <location>
        <begin position="148"/>
        <end position="166"/>
    </location>
</feature>
<comment type="caution">
    <text evidence="3">The sequence shown here is derived from an EMBL/GenBank/DDBJ whole genome shotgun (WGS) entry which is preliminary data.</text>
</comment>
<evidence type="ECO:0000256" key="2">
    <source>
        <dbReference type="SAM" id="MobiDB-lite"/>
    </source>
</evidence>
<dbReference type="SUPFAM" id="SSF56672">
    <property type="entry name" value="DNA/RNA polymerases"/>
    <property type="match status" value="1"/>
</dbReference>
<dbReference type="AlphaFoldDB" id="A0A6S7HWQ2"/>
<protein>
    <submittedName>
        <fullName evidence="3">Uncharacterized protein</fullName>
    </submittedName>
</protein>
<dbReference type="PANTHER" id="PTHR47510">
    <property type="entry name" value="REVERSE TRANSCRIPTASE DOMAIN-CONTAINING PROTEIN"/>
    <property type="match status" value="1"/>
</dbReference>
<dbReference type="Proteomes" id="UP001152795">
    <property type="component" value="Unassembled WGS sequence"/>
</dbReference>
<feature type="coiled-coil region" evidence="1">
    <location>
        <begin position="51"/>
        <end position="117"/>
    </location>
</feature>
<proteinExistence type="predicted"/>
<accession>A0A6S7HWQ2</accession>
<feature type="compositionally biased region" description="Basic and acidic residues" evidence="2">
    <location>
        <begin position="225"/>
        <end position="238"/>
    </location>
</feature>